<dbReference type="Gene3D" id="3.40.50.150">
    <property type="entry name" value="Vaccinia Virus protein VP39"/>
    <property type="match status" value="1"/>
</dbReference>
<dbReference type="SUPFAM" id="SSF53335">
    <property type="entry name" value="S-adenosyl-L-methionine-dependent methyltransferases"/>
    <property type="match status" value="1"/>
</dbReference>
<sequence length="277" mass="31841">MYKVKQCRYGKMLFNENDNTVGKCLDEYGEWSEPEPLLFSQIVRPNDVVVEAGANIGAHSVPLSKMVGEDGRLYVFEPQRIVFQMLCANLALNELLNVRAFHAALGNKNEITEFPYYDPRNPNNFGAATFYDLGKFPSESVTVRTLDSYALDRVDFIKADVEGYEPMVLDGAKQTIERHRPVLYLEYLNHHTLDSSGEIISRLKHLNYSFWYYICPAYNPQNFSKNPDNFLQGVWSFDLLCVPSEKAVVTGMQNALTERGYCDDPDAWRSVRFEWKI</sequence>
<reference evidence="2 3" key="1">
    <citation type="submission" date="2018-11" db="EMBL/GenBank/DDBJ databases">
        <title>Paraburkholderia sp. DHOA04, isolated from soil.</title>
        <authorList>
            <person name="Gao Z.-H."/>
            <person name="Qiu L.-H."/>
            <person name="Fu J.-C."/>
        </authorList>
    </citation>
    <scope>NUCLEOTIDE SEQUENCE [LARGE SCALE GENOMIC DNA]</scope>
    <source>
        <strain evidence="2 3">DHOA04</strain>
    </source>
</reference>
<dbReference type="Pfam" id="PF05050">
    <property type="entry name" value="Methyltransf_21"/>
    <property type="match status" value="1"/>
</dbReference>
<name>A0A3N6NJT8_9BURK</name>
<evidence type="ECO:0000313" key="2">
    <source>
        <dbReference type="EMBL" id="RQH09147.1"/>
    </source>
</evidence>
<dbReference type="InterPro" id="IPR029063">
    <property type="entry name" value="SAM-dependent_MTases_sf"/>
</dbReference>
<keyword evidence="2" id="KW-0489">Methyltransferase</keyword>
<protein>
    <submittedName>
        <fullName evidence="2">FkbM family methyltransferase</fullName>
    </submittedName>
</protein>
<evidence type="ECO:0000313" key="3">
    <source>
        <dbReference type="Proteomes" id="UP000272778"/>
    </source>
</evidence>
<proteinExistence type="predicted"/>
<dbReference type="RefSeq" id="WP_124149847.1">
    <property type="nucleotide sequence ID" value="NZ_RQIS01000002.1"/>
</dbReference>
<dbReference type="InterPro" id="IPR006342">
    <property type="entry name" value="FkbM_mtfrase"/>
</dbReference>
<dbReference type="GO" id="GO:0008168">
    <property type="term" value="F:methyltransferase activity"/>
    <property type="evidence" value="ECO:0007669"/>
    <property type="project" value="UniProtKB-KW"/>
</dbReference>
<feature type="domain" description="Methyltransferase FkbM" evidence="1">
    <location>
        <begin position="52"/>
        <end position="210"/>
    </location>
</feature>
<dbReference type="EMBL" id="RQIS01000002">
    <property type="protein sequence ID" value="RQH09147.1"/>
    <property type="molecule type" value="Genomic_DNA"/>
</dbReference>
<dbReference type="PANTHER" id="PTHR34203">
    <property type="entry name" value="METHYLTRANSFERASE, FKBM FAMILY PROTEIN"/>
    <property type="match status" value="1"/>
</dbReference>
<dbReference type="GO" id="GO:0032259">
    <property type="term" value="P:methylation"/>
    <property type="evidence" value="ECO:0007669"/>
    <property type="project" value="UniProtKB-KW"/>
</dbReference>
<keyword evidence="3" id="KW-1185">Reference proteome</keyword>
<dbReference type="NCBIfam" id="TIGR01444">
    <property type="entry name" value="fkbM_fam"/>
    <property type="match status" value="1"/>
</dbReference>
<dbReference type="Proteomes" id="UP000272778">
    <property type="component" value="Unassembled WGS sequence"/>
</dbReference>
<dbReference type="AlphaFoldDB" id="A0A3N6NJT8"/>
<keyword evidence="2" id="KW-0808">Transferase</keyword>
<accession>A0A3N6NJT8</accession>
<dbReference type="OrthoDB" id="7016221at2"/>
<dbReference type="PANTHER" id="PTHR34203:SF15">
    <property type="entry name" value="SLL1173 PROTEIN"/>
    <property type="match status" value="1"/>
</dbReference>
<dbReference type="InterPro" id="IPR052514">
    <property type="entry name" value="SAM-dependent_MTase"/>
</dbReference>
<gene>
    <name evidence="2" type="ORF">D1Y85_04610</name>
</gene>
<organism evidence="2 3">
    <name type="scientific">Paraburkholderia dinghuensis</name>
    <dbReference type="NCBI Taxonomy" id="2305225"/>
    <lineage>
        <taxon>Bacteria</taxon>
        <taxon>Pseudomonadati</taxon>
        <taxon>Pseudomonadota</taxon>
        <taxon>Betaproteobacteria</taxon>
        <taxon>Burkholderiales</taxon>
        <taxon>Burkholderiaceae</taxon>
        <taxon>Paraburkholderia</taxon>
    </lineage>
</organism>
<evidence type="ECO:0000259" key="1">
    <source>
        <dbReference type="Pfam" id="PF05050"/>
    </source>
</evidence>
<comment type="caution">
    <text evidence="2">The sequence shown here is derived from an EMBL/GenBank/DDBJ whole genome shotgun (WGS) entry which is preliminary data.</text>
</comment>